<dbReference type="EMBL" id="LSSL01006168">
    <property type="protein sequence ID" value="OLY78535.1"/>
    <property type="molecule type" value="Genomic_DNA"/>
</dbReference>
<keyword evidence="2" id="KW-0732">Signal</keyword>
<evidence type="ECO:0000256" key="2">
    <source>
        <dbReference type="SAM" id="SignalP"/>
    </source>
</evidence>
<accession>A0A1R0GNR7</accession>
<sequence>MLPMTTIGLLLLVPNVLCKLSELVEVGEIGHSVWTVILYVASSGFIADGMTLQPVSLASVNISCSGISGRKRFPFDWDSCYLHQVRFSNSGSVIMTFDVHLRFSLKELIFNSISLRSLRCPGSIVTVIAWDLPKNDAMALLVSVPALIIAVAVLRRSRTLFAGT</sequence>
<gene>
    <name evidence="3" type="ORF">AYI68_g7415</name>
</gene>
<comment type="caution">
    <text evidence="3">The sequence shown here is derived from an EMBL/GenBank/DDBJ whole genome shotgun (WGS) entry which is preliminary data.</text>
</comment>
<keyword evidence="1" id="KW-1133">Transmembrane helix</keyword>
<keyword evidence="1" id="KW-0812">Transmembrane</keyword>
<name>A0A1R0GNR7_9FUNG</name>
<protein>
    <submittedName>
        <fullName evidence="3">Uncharacterized protein</fullName>
    </submittedName>
</protein>
<keyword evidence="1" id="KW-0472">Membrane</keyword>
<evidence type="ECO:0000313" key="3">
    <source>
        <dbReference type="EMBL" id="OLY78535.1"/>
    </source>
</evidence>
<evidence type="ECO:0000313" key="4">
    <source>
        <dbReference type="Proteomes" id="UP000187455"/>
    </source>
</evidence>
<dbReference type="Proteomes" id="UP000187455">
    <property type="component" value="Unassembled WGS sequence"/>
</dbReference>
<reference evidence="3 4" key="1">
    <citation type="journal article" date="2016" name="Mol. Biol. Evol.">
        <title>Genome-Wide Survey of Gut Fungi (Harpellales) Reveals the First Horizontally Transferred Ubiquitin Gene from a Mosquito Host.</title>
        <authorList>
            <person name="Wang Y."/>
            <person name="White M.M."/>
            <person name="Kvist S."/>
            <person name="Moncalvo J.M."/>
        </authorList>
    </citation>
    <scope>NUCLEOTIDE SEQUENCE [LARGE SCALE GENOMIC DNA]</scope>
    <source>
        <strain evidence="3 4">ALG-7-W6</strain>
    </source>
</reference>
<feature type="signal peptide" evidence="2">
    <location>
        <begin position="1"/>
        <end position="18"/>
    </location>
</feature>
<feature type="chain" id="PRO_5012887080" evidence="2">
    <location>
        <begin position="19"/>
        <end position="164"/>
    </location>
</feature>
<feature type="transmembrane region" description="Helical" evidence="1">
    <location>
        <begin position="137"/>
        <end position="154"/>
    </location>
</feature>
<evidence type="ECO:0000256" key="1">
    <source>
        <dbReference type="SAM" id="Phobius"/>
    </source>
</evidence>
<proteinExistence type="predicted"/>
<keyword evidence="4" id="KW-1185">Reference proteome</keyword>
<organism evidence="3 4">
    <name type="scientific">Smittium mucronatum</name>
    <dbReference type="NCBI Taxonomy" id="133383"/>
    <lineage>
        <taxon>Eukaryota</taxon>
        <taxon>Fungi</taxon>
        <taxon>Fungi incertae sedis</taxon>
        <taxon>Zoopagomycota</taxon>
        <taxon>Kickxellomycotina</taxon>
        <taxon>Harpellomycetes</taxon>
        <taxon>Harpellales</taxon>
        <taxon>Legeriomycetaceae</taxon>
        <taxon>Smittium</taxon>
    </lineage>
</organism>
<dbReference type="AlphaFoldDB" id="A0A1R0GNR7"/>